<dbReference type="Proteomes" id="UP000670092">
    <property type="component" value="Unassembled WGS sequence"/>
</dbReference>
<evidence type="ECO:0000313" key="2">
    <source>
        <dbReference type="EMBL" id="KAG5302485.1"/>
    </source>
</evidence>
<feature type="region of interest" description="Disordered" evidence="1">
    <location>
        <begin position="434"/>
        <end position="480"/>
    </location>
</feature>
<dbReference type="VEuPathDB" id="FungiDB:I7I52_00150"/>
<reference evidence="2 3" key="1">
    <citation type="submission" date="2021-01" db="EMBL/GenBank/DDBJ databases">
        <title>Chromosome-level genome assembly of a human fungal pathogen reveals clustering of transcriptionally co-regulated genes.</title>
        <authorList>
            <person name="Voorhies M."/>
            <person name="Cohen S."/>
            <person name="Shea T.P."/>
            <person name="Petrus S."/>
            <person name="Munoz J.F."/>
            <person name="Poplawski S."/>
            <person name="Goldman W.E."/>
            <person name="Michael T."/>
            <person name="Cuomo C.A."/>
            <person name="Sil A."/>
            <person name="Beyhan S."/>
        </authorList>
    </citation>
    <scope>NUCLEOTIDE SEQUENCE [LARGE SCALE GENOMIC DNA]</scope>
    <source>
        <strain evidence="2 3">G184AR</strain>
    </source>
</reference>
<organism evidence="2 3">
    <name type="scientific">Ajellomyces capsulatus</name>
    <name type="common">Darling's disease fungus</name>
    <name type="synonym">Histoplasma capsulatum</name>
    <dbReference type="NCBI Taxonomy" id="5037"/>
    <lineage>
        <taxon>Eukaryota</taxon>
        <taxon>Fungi</taxon>
        <taxon>Dikarya</taxon>
        <taxon>Ascomycota</taxon>
        <taxon>Pezizomycotina</taxon>
        <taxon>Eurotiomycetes</taxon>
        <taxon>Eurotiomycetidae</taxon>
        <taxon>Onygenales</taxon>
        <taxon>Ajellomycetaceae</taxon>
        <taxon>Histoplasma</taxon>
    </lineage>
</organism>
<name>A0A8H7Z1F9_AJECA</name>
<proteinExistence type="predicted"/>
<dbReference type="OrthoDB" id="4503105at2759"/>
<protein>
    <submittedName>
        <fullName evidence="2">Uncharacterized protein</fullName>
    </submittedName>
</protein>
<sequence>MLTPAIRQSIEESIEEAKGRPTQLLSNLVGVFLRYPNTCFTIAVLRKLELSWRDAQCRAWMEESHQDIQHRSCELGRCEELEHCATHGGSGPRSPPSLEDILSRLMELDRHATQSTPSLTSEGVEFAAISETRRAIAYRYTFQQNLIDHGVYPYAYEAPDGGRSAKPDNWKEINERLAEPRDSLSPSSFTDDAFENFARVAAYASHKHSVLASVIPTIEGATSSTAYNGREGSFANLAPLTDGSLVPGKPDRFDGARPEQLDRSIRNQLNDLIIPSTDDSLPMAPNFFLEAKGPDDSAAIARIQACYDGALGARGIQSLQSYGQDIPVYDNKAYTIMATYHDGTLKLYTSHPTQPTCLGNHPKYIMTQIKGWSLTSDPESFRQGATAYRNARDWAKEIRDAFINAANQRLPGVHTQPQPCATSEEAKICSSSAGSVTEECGTPSGTVVAEDAGMVDWEEKDPMGAERSSFKRRRVDDEGK</sequence>
<gene>
    <name evidence="2" type="ORF">I7I52_00150</name>
</gene>
<evidence type="ECO:0000256" key="1">
    <source>
        <dbReference type="SAM" id="MobiDB-lite"/>
    </source>
</evidence>
<evidence type="ECO:0000313" key="3">
    <source>
        <dbReference type="Proteomes" id="UP000670092"/>
    </source>
</evidence>
<dbReference type="EMBL" id="JAEVHI010000001">
    <property type="protein sequence ID" value="KAG5302485.1"/>
    <property type="molecule type" value="Genomic_DNA"/>
</dbReference>
<comment type="caution">
    <text evidence="2">The sequence shown here is derived from an EMBL/GenBank/DDBJ whole genome shotgun (WGS) entry which is preliminary data.</text>
</comment>
<dbReference type="AlphaFoldDB" id="A0A8H7Z1F9"/>
<accession>A0A8H7Z1F9</accession>